<keyword evidence="4" id="KW-1134">Transmembrane beta strand</keyword>
<evidence type="ECO:0000256" key="7">
    <source>
        <dbReference type="ARBA" id="ARBA00023237"/>
    </source>
</evidence>
<keyword evidence="6" id="KW-0472">Membrane</keyword>
<evidence type="ECO:0000256" key="2">
    <source>
        <dbReference type="ARBA" id="ARBA00007613"/>
    </source>
</evidence>
<evidence type="ECO:0000256" key="5">
    <source>
        <dbReference type="ARBA" id="ARBA00022692"/>
    </source>
</evidence>
<comment type="similarity">
    <text evidence="2">Belongs to the outer membrane factor (OMF) (TC 1.B.17) family.</text>
</comment>
<dbReference type="PANTHER" id="PTHR30026">
    <property type="entry name" value="OUTER MEMBRANE PROTEIN TOLC"/>
    <property type="match status" value="1"/>
</dbReference>
<dbReference type="InterPro" id="IPR051906">
    <property type="entry name" value="TolC-like"/>
</dbReference>
<dbReference type="GO" id="GO:0015288">
    <property type="term" value="F:porin activity"/>
    <property type="evidence" value="ECO:0007669"/>
    <property type="project" value="TreeGrafter"/>
</dbReference>
<gene>
    <name evidence="8" type="ordered locus">Oter_3940</name>
</gene>
<dbReference type="KEGG" id="ote:Oter_3940"/>
<dbReference type="EMBL" id="CP001032">
    <property type="protein sequence ID" value="ACB77214.1"/>
    <property type="molecule type" value="Genomic_DNA"/>
</dbReference>
<organism evidence="8 9">
    <name type="scientific">Opitutus terrae (strain DSM 11246 / JCM 15787 / PB90-1)</name>
    <dbReference type="NCBI Taxonomy" id="452637"/>
    <lineage>
        <taxon>Bacteria</taxon>
        <taxon>Pseudomonadati</taxon>
        <taxon>Verrucomicrobiota</taxon>
        <taxon>Opitutia</taxon>
        <taxon>Opitutales</taxon>
        <taxon>Opitutaceae</taxon>
        <taxon>Opitutus</taxon>
    </lineage>
</organism>
<dbReference type="STRING" id="452637.Oter_3940"/>
<dbReference type="InterPro" id="IPR003423">
    <property type="entry name" value="OMP_efflux"/>
</dbReference>
<dbReference type="GO" id="GO:1990281">
    <property type="term" value="C:efflux pump complex"/>
    <property type="evidence" value="ECO:0007669"/>
    <property type="project" value="TreeGrafter"/>
</dbReference>
<dbReference type="HOGENOM" id="CLU_562398_0_0_0"/>
<evidence type="ECO:0000313" key="9">
    <source>
        <dbReference type="Proteomes" id="UP000007013"/>
    </source>
</evidence>
<dbReference type="OrthoDB" id="193600at2"/>
<protein>
    <submittedName>
        <fullName evidence="8">Outer membrane efflux protein</fullName>
    </submittedName>
</protein>
<reference evidence="8 9" key="1">
    <citation type="journal article" date="2011" name="J. Bacteriol.">
        <title>Genome sequence of the verrucomicrobium Opitutus terrae PB90-1, an abundant inhabitant of rice paddy soil ecosystems.</title>
        <authorList>
            <person name="van Passel M.W."/>
            <person name="Kant R."/>
            <person name="Palva A."/>
            <person name="Copeland A."/>
            <person name="Lucas S."/>
            <person name="Lapidus A."/>
            <person name="Glavina del Rio T."/>
            <person name="Pitluck S."/>
            <person name="Goltsman E."/>
            <person name="Clum A."/>
            <person name="Sun H."/>
            <person name="Schmutz J."/>
            <person name="Larimer F.W."/>
            <person name="Land M.L."/>
            <person name="Hauser L."/>
            <person name="Kyrpides N."/>
            <person name="Mikhailova N."/>
            <person name="Richardson P.P."/>
            <person name="Janssen P.H."/>
            <person name="de Vos W.M."/>
            <person name="Smidt H."/>
        </authorList>
    </citation>
    <scope>NUCLEOTIDE SEQUENCE [LARGE SCALE GENOMIC DNA]</scope>
    <source>
        <strain evidence="9">DSM 11246 / JCM 15787 / PB90-1</strain>
    </source>
</reference>
<dbReference type="PANTHER" id="PTHR30026:SF20">
    <property type="entry name" value="OUTER MEMBRANE PROTEIN TOLC"/>
    <property type="match status" value="1"/>
</dbReference>
<dbReference type="Gene3D" id="1.20.1600.10">
    <property type="entry name" value="Outer membrane efflux proteins (OEP)"/>
    <property type="match status" value="1"/>
</dbReference>
<evidence type="ECO:0000256" key="1">
    <source>
        <dbReference type="ARBA" id="ARBA00004442"/>
    </source>
</evidence>
<proteinExistence type="inferred from homology"/>
<name>B1ZZM8_OPITP</name>
<evidence type="ECO:0000313" key="8">
    <source>
        <dbReference type="EMBL" id="ACB77214.1"/>
    </source>
</evidence>
<keyword evidence="3" id="KW-0813">Transport</keyword>
<dbReference type="Proteomes" id="UP000007013">
    <property type="component" value="Chromosome"/>
</dbReference>
<evidence type="ECO:0000256" key="4">
    <source>
        <dbReference type="ARBA" id="ARBA00022452"/>
    </source>
</evidence>
<dbReference type="AlphaFoldDB" id="B1ZZM8"/>
<dbReference type="GO" id="GO:0015562">
    <property type="term" value="F:efflux transmembrane transporter activity"/>
    <property type="evidence" value="ECO:0007669"/>
    <property type="project" value="InterPro"/>
</dbReference>
<accession>B1ZZM8</accession>
<dbReference type="SUPFAM" id="SSF56954">
    <property type="entry name" value="Outer membrane efflux proteins (OEP)"/>
    <property type="match status" value="1"/>
</dbReference>
<keyword evidence="9" id="KW-1185">Reference proteome</keyword>
<dbReference type="GO" id="GO:0009279">
    <property type="term" value="C:cell outer membrane"/>
    <property type="evidence" value="ECO:0007669"/>
    <property type="project" value="UniProtKB-SubCell"/>
</dbReference>
<dbReference type="RefSeq" id="WP_012376742.1">
    <property type="nucleotide sequence ID" value="NC_010571.1"/>
</dbReference>
<comment type="subcellular location">
    <subcellularLocation>
        <location evidence="1">Cell outer membrane</location>
    </subcellularLocation>
</comment>
<evidence type="ECO:0000256" key="3">
    <source>
        <dbReference type="ARBA" id="ARBA00022448"/>
    </source>
</evidence>
<evidence type="ECO:0000256" key="6">
    <source>
        <dbReference type="ARBA" id="ARBA00023136"/>
    </source>
</evidence>
<keyword evidence="5" id="KW-0812">Transmembrane</keyword>
<dbReference type="Pfam" id="PF02321">
    <property type="entry name" value="OEP"/>
    <property type="match status" value="2"/>
</dbReference>
<dbReference type="eggNOG" id="COG1538">
    <property type="taxonomic scope" value="Bacteria"/>
</dbReference>
<keyword evidence="7" id="KW-0998">Cell outer membrane</keyword>
<sequence length="462" mass="52739">MLRLLRLLAFAGVCSVLFVGSLPAQPLRSPVLPLPENYFPGLKRLLETAVKQAPRMIARNTDEIVAEAERTTLRAGQLPSMRAYGSYYPWTQDRRGDASETTTTQKVAYNVFLEQPLFHWGALKDASRIGELKVKIAQGDTVEAYRLLISEIRSQYLQLIFKRLSVERTRATQRMAEQSWQIARERFERKEISESDLFSARMGAEQARLWTDRFQEDYDTARYVLGKLCGMPTIPDEEVPREIPAIARAETEIDGLVRAFTTQEDPVTYGLENLRRQVDIEQLNYDIAKTRLRPKVNAVVGLTQDQQDYVYTQNSARNYRYEVQSLYTGVSVNWSIFDGFASRAAKASALARRRQAERTYEVQRENVLVSVRAKKRQLDFAARGLAMSEEYLALGERSFRTKEEDQKLGLASPTDLENARLQLFDARVSTFNARQDYLLRAADLLSATLNDPALTNLPSLPR</sequence>